<dbReference type="Pfam" id="PF00389">
    <property type="entry name" value="2-Hacid_dh"/>
    <property type="match status" value="1"/>
</dbReference>
<evidence type="ECO:0000256" key="1">
    <source>
        <dbReference type="ARBA" id="ARBA00005854"/>
    </source>
</evidence>
<dbReference type="Proteomes" id="UP001596380">
    <property type="component" value="Unassembled WGS sequence"/>
</dbReference>
<evidence type="ECO:0000259" key="6">
    <source>
        <dbReference type="Pfam" id="PF02826"/>
    </source>
</evidence>
<accession>A0ABW2CV31</accession>
<keyword evidence="3" id="KW-0520">NAD</keyword>
<keyword evidence="2 4" id="KW-0560">Oxidoreductase</keyword>
<feature type="domain" description="D-isomer specific 2-hydroxyacid dehydrogenase NAD-binding" evidence="6">
    <location>
        <begin position="117"/>
        <end position="290"/>
    </location>
</feature>
<dbReference type="InterPro" id="IPR006140">
    <property type="entry name" value="D-isomer_DH_NAD-bd"/>
</dbReference>
<dbReference type="Pfam" id="PF02826">
    <property type="entry name" value="2-Hacid_dh_C"/>
    <property type="match status" value="1"/>
</dbReference>
<sequence length="333" mass="35115">MSRPARPRALVLAPMRGPGRDRLWSLADVVYDPGAEHRPFRLLSAADLARRLDETGATILVTEADEVAGPVFDRPLRAVAATRGAPTNVDVAAATARGVPVLHTPARNADAVAELTVGLLLAVTRGIATADREVREGTAYAGGVLPYQRHRAWQLAGRTCGLVGLGAVGRAVRWRMEGLGMRVIASDPYAPEARHRLPELLAAADVVSVHAALGPATRGMIGERQFAAMREGAVYLNTARAELHDTGALVAALEAGRLAGAGLDHFEGEWLDPAARLAALPNVVLTPHIGGATFDVEANHAAMVAEGVERLLRGERPAHCANPEVLERSVPAP</sequence>
<keyword evidence="8" id="KW-1185">Reference proteome</keyword>
<evidence type="ECO:0000259" key="5">
    <source>
        <dbReference type="Pfam" id="PF00389"/>
    </source>
</evidence>
<comment type="caution">
    <text evidence="7">The sequence shown here is derived from an EMBL/GenBank/DDBJ whole genome shotgun (WGS) entry which is preliminary data.</text>
</comment>
<organism evidence="7 8">
    <name type="scientific">Actinomadura yumaensis</name>
    <dbReference type="NCBI Taxonomy" id="111807"/>
    <lineage>
        <taxon>Bacteria</taxon>
        <taxon>Bacillati</taxon>
        <taxon>Actinomycetota</taxon>
        <taxon>Actinomycetes</taxon>
        <taxon>Streptosporangiales</taxon>
        <taxon>Thermomonosporaceae</taxon>
        <taxon>Actinomadura</taxon>
    </lineage>
</organism>
<protein>
    <submittedName>
        <fullName evidence="7">NAD(P)-dependent oxidoreductase</fullName>
    </submittedName>
</protein>
<dbReference type="InterPro" id="IPR036291">
    <property type="entry name" value="NAD(P)-bd_dom_sf"/>
</dbReference>
<proteinExistence type="inferred from homology"/>
<dbReference type="InterPro" id="IPR050857">
    <property type="entry name" value="D-2-hydroxyacid_DH"/>
</dbReference>
<reference evidence="8" key="1">
    <citation type="journal article" date="2019" name="Int. J. Syst. Evol. Microbiol.">
        <title>The Global Catalogue of Microorganisms (GCM) 10K type strain sequencing project: providing services to taxonomists for standard genome sequencing and annotation.</title>
        <authorList>
            <consortium name="The Broad Institute Genomics Platform"/>
            <consortium name="The Broad Institute Genome Sequencing Center for Infectious Disease"/>
            <person name="Wu L."/>
            <person name="Ma J."/>
        </authorList>
    </citation>
    <scope>NUCLEOTIDE SEQUENCE [LARGE SCALE GENOMIC DNA]</scope>
    <source>
        <strain evidence="8">JCM 3369</strain>
    </source>
</reference>
<dbReference type="SUPFAM" id="SSF51735">
    <property type="entry name" value="NAD(P)-binding Rossmann-fold domains"/>
    <property type="match status" value="1"/>
</dbReference>
<dbReference type="EMBL" id="JBHSXS010000040">
    <property type="protein sequence ID" value="MFC6885614.1"/>
    <property type="molecule type" value="Genomic_DNA"/>
</dbReference>
<dbReference type="Gene3D" id="3.40.50.720">
    <property type="entry name" value="NAD(P)-binding Rossmann-like Domain"/>
    <property type="match status" value="2"/>
</dbReference>
<feature type="domain" description="D-isomer specific 2-hydroxyacid dehydrogenase catalytic" evidence="5">
    <location>
        <begin position="66"/>
        <end position="322"/>
    </location>
</feature>
<dbReference type="SUPFAM" id="SSF52283">
    <property type="entry name" value="Formate/glycerate dehydrogenase catalytic domain-like"/>
    <property type="match status" value="1"/>
</dbReference>
<evidence type="ECO:0000313" key="7">
    <source>
        <dbReference type="EMBL" id="MFC6885614.1"/>
    </source>
</evidence>
<evidence type="ECO:0000256" key="4">
    <source>
        <dbReference type="RuleBase" id="RU003719"/>
    </source>
</evidence>
<dbReference type="PANTHER" id="PTHR42789:SF1">
    <property type="entry name" value="D-ISOMER SPECIFIC 2-HYDROXYACID DEHYDROGENASE FAMILY PROTEIN (AFU_ORTHOLOGUE AFUA_6G10090)"/>
    <property type="match status" value="1"/>
</dbReference>
<dbReference type="InterPro" id="IPR006139">
    <property type="entry name" value="D-isomer_2_OHA_DH_cat_dom"/>
</dbReference>
<gene>
    <name evidence="7" type="ORF">ACFQKB_38055</name>
</gene>
<dbReference type="PANTHER" id="PTHR42789">
    <property type="entry name" value="D-ISOMER SPECIFIC 2-HYDROXYACID DEHYDROGENASE FAMILY PROTEIN (AFU_ORTHOLOGUE AFUA_6G10090)"/>
    <property type="match status" value="1"/>
</dbReference>
<comment type="similarity">
    <text evidence="1 4">Belongs to the D-isomer specific 2-hydroxyacid dehydrogenase family.</text>
</comment>
<dbReference type="RefSeq" id="WP_302931358.1">
    <property type="nucleotide sequence ID" value="NZ_JBHSXS010000040.1"/>
</dbReference>
<evidence type="ECO:0000256" key="2">
    <source>
        <dbReference type="ARBA" id="ARBA00023002"/>
    </source>
</evidence>
<name>A0ABW2CV31_9ACTN</name>
<evidence type="ECO:0000256" key="3">
    <source>
        <dbReference type="ARBA" id="ARBA00023027"/>
    </source>
</evidence>
<evidence type="ECO:0000313" key="8">
    <source>
        <dbReference type="Proteomes" id="UP001596380"/>
    </source>
</evidence>